<comment type="caution">
    <text evidence="1">The sequence shown here is derived from an EMBL/GenBank/DDBJ whole genome shotgun (WGS) entry which is preliminary data.</text>
</comment>
<protein>
    <submittedName>
        <fullName evidence="1">Uncharacterized protein</fullName>
    </submittedName>
</protein>
<organism evidence="1 2">
    <name type="scientific">Candidatus Uhrbacteria bacterium GW2011_GWF2_44_350</name>
    <dbReference type="NCBI Taxonomy" id="1619000"/>
    <lineage>
        <taxon>Bacteria</taxon>
        <taxon>Candidatus Uhriibacteriota</taxon>
    </lineage>
</organism>
<accession>A0A0G1MEE0</accession>
<proteinExistence type="predicted"/>
<dbReference type="EMBL" id="LCJB01000029">
    <property type="protein sequence ID" value="KKT70304.1"/>
    <property type="molecule type" value="Genomic_DNA"/>
</dbReference>
<name>A0A0G1MEE0_9BACT</name>
<dbReference type="AlphaFoldDB" id="A0A0G1MEE0"/>
<reference evidence="1 2" key="1">
    <citation type="journal article" date="2015" name="Nature">
        <title>rRNA introns, odd ribosomes, and small enigmatic genomes across a large radiation of phyla.</title>
        <authorList>
            <person name="Brown C.T."/>
            <person name="Hug L.A."/>
            <person name="Thomas B.C."/>
            <person name="Sharon I."/>
            <person name="Castelle C.J."/>
            <person name="Singh A."/>
            <person name="Wilkins M.J."/>
            <person name="Williams K.H."/>
            <person name="Banfield J.F."/>
        </authorList>
    </citation>
    <scope>NUCLEOTIDE SEQUENCE [LARGE SCALE GENOMIC DNA]</scope>
</reference>
<dbReference type="Proteomes" id="UP000034154">
    <property type="component" value="Unassembled WGS sequence"/>
</dbReference>
<sequence length="195" mass="22610">MHDTLLADPNADEERIAKALAKTGRAEYPHRQAFLELTNQTRLDKVKELVLEHVDETVKIKLEEILSSGANIEEITRSQMFEEKFSAEERYQIEDGFMDAEEHVVEELKKQSEADPEKYNELVKKYEAERDEIQKQIDILRVLASHEEKSKGEILSKAEAFEEGWLITMPDPKLETVKKEIEYWHGVFGDDESSS</sequence>
<evidence type="ECO:0000313" key="2">
    <source>
        <dbReference type="Proteomes" id="UP000034154"/>
    </source>
</evidence>
<evidence type="ECO:0000313" key="1">
    <source>
        <dbReference type="EMBL" id="KKT70304.1"/>
    </source>
</evidence>
<gene>
    <name evidence="1" type="ORF">UW63_C0029G0008</name>
</gene>